<evidence type="ECO:0000313" key="3">
    <source>
        <dbReference type="Proteomes" id="UP000294881"/>
    </source>
</evidence>
<dbReference type="AlphaFoldDB" id="A0A4R2GS59"/>
<keyword evidence="1" id="KW-0812">Transmembrane</keyword>
<gene>
    <name evidence="2" type="ORF">EV666_10879</name>
</gene>
<evidence type="ECO:0000313" key="2">
    <source>
        <dbReference type="EMBL" id="TCO12756.1"/>
    </source>
</evidence>
<feature type="transmembrane region" description="Helical" evidence="1">
    <location>
        <begin position="91"/>
        <end position="109"/>
    </location>
</feature>
<name>A0A4R2GS59_9HYPH</name>
<dbReference type="EMBL" id="SLWL01000008">
    <property type="protein sequence ID" value="TCO12756.1"/>
    <property type="molecule type" value="Genomic_DNA"/>
</dbReference>
<feature type="transmembrane region" description="Helical" evidence="1">
    <location>
        <begin position="34"/>
        <end position="53"/>
    </location>
</feature>
<keyword evidence="3" id="KW-1185">Reference proteome</keyword>
<dbReference type="Proteomes" id="UP000294881">
    <property type="component" value="Unassembled WGS sequence"/>
</dbReference>
<evidence type="ECO:0000256" key="1">
    <source>
        <dbReference type="SAM" id="Phobius"/>
    </source>
</evidence>
<reference evidence="2 3" key="1">
    <citation type="submission" date="2019-03" db="EMBL/GenBank/DDBJ databases">
        <title>Genomic Encyclopedia of Type Strains, Phase IV (KMG-IV): sequencing the most valuable type-strain genomes for metagenomic binning, comparative biology and taxonomic classification.</title>
        <authorList>
            <person name="Goeker M."/>
        </authorList>
    </citation>
    <scope>NUCLEOTIDE SEQUENCE [LARGE SCALE GENOMIC DNA]</scope>
    <source>
        <strain evidence="2 3">DSM 22958</strain>
    </source>
</reference>
<proteinExistence type="predicted"/>
<feature type="transmembrane region" description="Helical" evidence="1">
    <location>
        <begin position="151"/>
        <end position="167"/>
    </location>
</feature>
<keyword evidence="1" id="KW-0472">Membrane</keyword>
<keyword evidence="1" id="KW-1133">Transmembrane helix</keyword>
<protein>
    <submittedName>
        <fullName evidence="2">Uncharacterized protein</fullName>
    </submittedName>
</protein>
<accession>A0A4R2GS59</accession>
<comment type="caution">
    <text evidence="2">The sequence shown here is derived from an EMBL/GenBank/DDBJ whole genome shotgun (WGS) entry which is preliminary data.</text>
</comment>
<feature type="transmembrane region" description="Helical" evidence="1">
    <location>
        <begin position="179"/>
        <end position="202"/>
    </location>
</feature>
<feature type="transmembrane region" description="Helical" evidence="1">
    <location>
        <begin position="60"/>
        <end position="79"/>
    </location>
</feature>
<feature type="transmembrane region" description="Helical" evidence="1">
    <location>
        <begin position="121"/>
        <end position="145"/>
    </location>
</feature>
<dbReference type="RefSeq" id="WP_132007120.1">
    <property type="nucleotide sequence ID" value="NZ_JBHUNN010000001.1"/>
</dbReference>
<sequence length="361" mass="38243">MDLATLVAAIALWSLVQGGIFLVRWNRLPDGRELFWFGAGFISVGVGAGLLGARYFGFPYVLTNTAANILLLTGTSLFIQGTRAVDGLKPVPLLLVAPGAIWAIASMSESFRADTHMAVRLYSLLSATLAGVAGAQLICGGLALWGRRIRLGLWCFVAAAMLIRIVHADDMVPGLRDRYAATTWHVIFLSMSAASIVSIGYVNLALSESLGRLGAFTRALARDVSVLAEGGPTPHQRAFVWSLRIDRLLFESASTGEFCDADVQDMARAIGACCPGIVALRRVGADRFVWWTRDGTGGEAEQLRRLAGALASVAARPTFPGIPMSCGVAPASGNDLADAATADRRALVIRADAPSWRTAGA</sequence>
<organism evidence="2 3">
    <name type="scientific">Camelimonas lactis</name>
    <dbReference type="NCBI Taxonomy" id="659006"/>
    <lineage>
        <taxon>Bacteria</taxon>
        <taxon>Pseudomonadati</taxon>
        <taxon>Pseudomonadota</taxon>
        <taxon>Alphaproteobacteria</taxon>
        <taxon>Hyphomicrobiales</taxon>
        <taxon>Chelatococcaceae</taxon>
        <taxon>Camelimonas</taxon>
    </lineage>
</organism>